<reference evidence="27 28" key="1">
    <citation type="submission" date="2021-04" db="EMBL/GenBank/DDBJ databases">
        <authorList>
            <person name="De Guttry C."/>
            <person name="Zahm M."/>
            <person name="Klopp C."/>
            <person name="Cabau C."/>
            <person name="Louis A."/>
            <person name="Berthelot C."/>
            <person name="Parey E."/>
            <person name="Roest Crollius H."/>
            <person name="Montfort J."/>
            <person name="Robinson-Rechavi M."/>
            <person name="Bucao C."/>
            <person name="Bouchez O."/>
            <person name="Gislard M."/>
            <person name="Lluch J."/>
            <person name="Milhes M."/>
            <person name="Lampietro C."/>
            <person name="Lopez Roques C."/>
            <person name="Donnadieu C."/>
            <person name="Braasch I."/>
            <person name="Desvignes T."/>
            <person name="Postlethwait J."/>
            <person name="Bobe J."/>
            <person name="Wedekind C."/>
            <person name="Guiguen Y."/>
        </authorList>
    </citation>
    <scope>NUCLEOTIDE SEQUENCE [LARGE SCALE GENOMIC DNA]</scope>
    <source>
        <strain evidence="27">Cs_M1</strain>
        <tissue evidence="27">Blood</tissue>
    </source>
</reference>
<evidence type="ECO:0000256" key="24">
    <source>
        <dbReference type="RuleBase" id="RU003465"/>
    </source>
</evidence>
<dbReference type="Pfam" id="PF07830">
    <property type="entry name" value="PP2C_C"/>
    <property type="match status" value="1"/>
</dbReference>
<name>A0AAN8L1W6_9TELE</name>
<keyword evidence="18" id="KW-0449">Lipoprotein</keyword>
<dbReference type="GO" id="GO:0000287">
    <property type="term" value="F:magnesium ion binding"/>
    <property type="evidence" value="ECO:0007669"/>
    <property type="project" value="InterPro"/>
</dbReference>
<dbReference type="InterPro" id="IPR000222">
    <property type="entry name" value="PP2C_BS"/>
</dbReference>
<dbReference type="CDD" id="cd00143">
    <property type="entry name" value="PP2Cc"/>
    <property type="match status" value="1"/>
</dbReference>
<dbReference type="Pfam" id="PF00481">
    <property type="entry name" value="PP2C"/>
    <property type="match status" value="1"/>
</dbReference>
<comment type="catalytic activity">
    <reaction evidence="20">
        <text>O-phospho-L-threonyl-[protein] + H2O = L-threonyl-[protein] + phosphate</text>
        <dbReference type="Rhea" id="RHEA:47004"/>
        <dbReference type="Rhea" id="RHEA-COMP:11060"/>
        <dbReference type="Rhea" id="RHEA-COMP:11605"/>
        <dbReference type="ChEBI" id="CHEBI:15377"/>
        <dbReference type="ChEBI" id="CHEBI:30013"/>
        <dbReference type="ChEBI" id="CHEBI:43474"/>
        <dbReference type="ChEBI" id="CHEBI:61977"/>
        <dbReference type="EC" id="3.1.3.16"/>
    </reaction>
</comment>
<keyword evidence="13" id="KW-0460">Magnesium</keyword>
<comment type="similarity">
    <text evidence="5 24">Belongs to the PP2C family.</text>
</comment>
<dbReference type="EMBL" id="JAGTTL010000032">
    <property type="protein sequence ID" value="KAK6296996.1"/>
    <property type="molecule type" value="Genomic_DNA"/>
</dbReference>
<dbReference type="GO" id="GO:0004722">
    <property type="term" value="F:protein serine/threonine phosphatase activity"/>
    <property type="evidence" value="ECO:0007669"/>
    <property type="project" value="UniProtKB-EC"/>
</dbReference>
<evidence type="ECO:0000256" key="7">
    <source>
        <dbReference type="ARBA" id="ARBA00022490"/>
    </source>
</evidence>
<dbReference type="Gene3D" id="1.10.10.430">
    <property type="entry name" value="Phosphatase 2C, C-terminal domain suprefamily"/>
    <property type="match status" value="1"/>
</dbReference>
<comment type="cofactor">
    <cofactor evidence="2">
        <name>Mg(2+)</name>
        <dbReference type="ChEBI" id="CHEBI:18420"/>
    </cofactor>
</comment>
<dbReference type="SUPFAM" id="SSF81606">
    <property type="entry name" value="PP2C-like"/>
    <property type="match status" value="1"/>
</dbReference>
<evidence type="ECO:0000256" key="16">
    <source>
        <dbReference type="ARBA" id="ARBA00023136"/>
    </source>
</evidence>
<evidence type="ECO:0000256" key="6">
    <source>
        <dbReference type="ARBA" id="ARBA00013081"/>
    </source>
</evidence>
<dbReference type="Gene3D" id="3.60.40.10">
    <property type="entry name" value="PPM-type phosphatase domain"/>
    <property type="match status" value="1"/>
</dbReference>
<dbReference type="FunFam" id="1.10.10.430:FF:000001">
    <property type="entry name" value="protein phosphatase 1B isoform X1"/>
    <property type="match status" value="1"/>
</dbReference>
<dbReference type="EC" id="3.1.3.16" evidence="6"/>
<dbReference type="PROSITE" id="PS01032">
    <property type="entry name" value="PPM_1"/>
    <property type="match status" value="1"/>
</dbReference>
<dbReference type="Proteomes" id="UP001356427">
    <property type="component" value="Unassembled WGS sequence"/>
</dbReference>
<dbReference type="GO" id="GO:0005829">
    <property type="term" value="C:cytosol"/>
    <property type="evidence" value="ECO:0007669"/>
    <property type="project" value="UniProtKB-SubCell"/>
</dbReference>
<keyword evidence="15 24" id="KW-0904">Protein phosphatase</keyword>
<keyword evidence="8" id="KW-1017">Isopeptide bond</keyword>
<evidence type="ECO:0000256" key="13">
    <source>
        <dbReference type="ARBA" id="ARBA00022842"/>
    </source>
</evidence>
<evidence type="ECO:0000256" key="3">
    <source>
        <dbReference type="ARBA" id="ARBA00004514"/>
    </source>
</evidence>
<evidence type="ECO:0000256" key="21">
    <source>
        <dbReference type="ARBA" id="ARBA00065584"/>
    </source>
</evidence>
<evidence type="ECO:0000256" key="12">
    <source>
        <dbReference type="ARBA" id="ARBA00022801"/>
    </source>
</evidence>
<dbReference type="InterPro" id="IPR015655">
    <property type="entry name" value="PP2C"/>
</dbReference>
<dbReference type="GO" id="GO:0030145">
    <property type="term" value="F:manganese ion binding"/>
    <property type="evidence" value="ECO:0007669"/>
    <property type="project" value="InterPro"/>
</dbReference>
<evidence type="ECO:0000256" key="11">
    <source>
        <dbReference type="ARBA" id="ARBA00022723"/>
    </source>
</evidence>
<comment type="caution">
    <text evidence="27">The sequence shown here is derived from an EMBL/GenBank/DDBJ whole genome shotgun (WGS) entry which is preliminary data.</text>
</comment>
<dbReference type="InterPro" id="IPR001932">
    <property type="entry name" value="PPM-type_phosphatase-like_dom"/>
</dbReference>
<evidence type="ECO:0000256" key="15">
    <source>
        <dbReference type="ARBA" id="ARBA00022912"/>
    </source>
</evidence>
<evidence type="ECO:0000256" key="9">
    <source>
        <dbReference type="ARBA" id="ARBA00022553"/>
    </source>
</evidence>
<evidence type="ECO:0000256" key="8">
    <source>
        <dbReference type="ARBA" id="ARBA00022499"/>
    </source>
</evidence>
<keyword evidence="16" id="KW-0472">Membrane</keyword>
<dbReference type="InterPro" id="IPR036580">
    <property type="entry name" value="PP2C_C_sf"/>
</dbReference>
<accession>A0AAN8L1W6</accession>
<keyword evidence="14" id="KW-0832">Ubl conjugation</keyword>
<evidence type="ECO:0000313" key="27">
    <source>
        <dbReference type="EMBL" id="KAK6296996.1"/>
    </source>
</evidence>
<keyword evidence="9" id="KW-0597">Phosphoprotein</keyword>
<evidence type="ECO:0000259" key="26">
    <source>
        <dbReference type="PROSITE" id="PS51746"/>
    </source>
</evidence>
<comment type="cofactor">
    <cofactor evidence="1">
        <name>Mn(2+)</name>
        <dbReference type="ChEBI" id="CHEBI:29035"/>
    </cofactor>
</comment>
<keyword evidence="17" id="KW-0464">Manganese</keyword>
<comment type="subunit">
    <text evidence="21">Monomer. Interacts with PAK6. Interacts with the phosphorylated form of IKBKB/IKKB.</text>
</comment>
<sequence length="484" mass="54304">MRVNLLSTCSACPAKPTALDLLRGTQTGRRRREGKKRTSTRSGKRLERRFRGAMRTARRASTVEVPSFLRQLAKETEKMVTFFFKGGQGDGQEGNEEDFSDEDNGPSVYLDRPILEKHVAEGRSQWGVNYATASMQGWRAQMEDAHACMPEMGGELAEWGYYAVFDGHAGNTVAQYCSRNLLQHILDTGRVKAEEHPDDVKEGIVEGFLAIDSHMHTLTRQECWERSGSTAAAVMLSPQYVYFINCGDSRTLLCRDGQVIFYTEDHKPFNPREKERIQNAGGSVTQHRVNGSLAVSRSLGDFDFKEVDWRSQTEQLVSPEPEVYELERSPQDEFLIVACDGVWDAIGNEELCAFVRSRLQVCDDLREICNQVIDLCLYKGSLDNMSIIIVTFPGAPQVSQEALQKEAELETLLEAKVEEIVNLLKSQDKDPDLLYVMKFLVSENIPGLPPGGGVTSKRDCVISAYQKFVTAFRSLEPMLGDDQT</sequence>
<evidence type="ECO:0000256" key="23">
    <source>
        <dbReference type="ARBA" id="ARBA00082952"/>
    </source>
</evidence>
<dbReference type="PANTHER" id="PTHR47992">
    <property type="entry name" value="PROTEIN PHOSPHATASE"/>
    <property type="match status" value="1"/>
</dbReference>
<dbReference type="GO" id="GO:0016020">
    <property type="term" value="C:membrane"/>
    <property type="evidence" value="ECO:0007669"/>
    <property type="project" value="UniProtKB-SubCell"/>
</dbReference>
<keyword evidence="11" id="KW-0479">Metal-binding</keyword>
<evidence type="ECO:0000313" key="28">
    <source>
        <dbReference type="Proteomes" id="UP001356427"/>
    </source>
</evidence>
<dbReference type="PROSITE" id="PS51746">
    <property type="entry name" value="PPM_2"/>
    <property type="match status" value="1"/>
</dbReference>
<evidence type="ECO:0000256" key="18">
    <source>
        <dbReference type="ARBA" id="ARBA00023288"/>
    </source>
</evidence>
<evidence type="ECO:0000256" key="10">
    <source>
        <dbReference type="ARBA" id="ARBA00022707"/>
    </source>
</evidence>
<feature type="domain" description="PPM-type phosphatase" evidence="26">
    <location>
        <begin position="129"/>
        <end position="392"/>
    </location>
</feature>
<dbReference type="SMART" id="SM00332">
    <property type="entry name" value="PP2Cc"/>
    <property type="match status" value="1"/>
</dbReference>
<evidence type="ECO:0000256" key="19">
    <source>
        <dbReference type="ARBA" id="ARBA00047761"/>
    </source>
</evidence>
<keyword evidence="12 24" id="KW-0378">Hydrolase</keyword>
<protein>
    <recommendedName>
        <fullName evidence="22">Protein phosphatase 1B</fullName>
        <ecNumber evidence="6">3.1.3.16</ecNumber>
    </recommendedName>
    <alternativeName>
        <fullName evidence="23">Protein phosphatase 2C isoform beta</fullName>
    </alternativeName>
</protein>
<evidence type="ECO:0000256" key="1">
    <source>
        <dbReference type="ARBA" id="ARBA00001936"/>
    </source>
</evidence>
<feature type="compositionally biased region" description="Basic residues" evidence="25">
    <location>
        <begin position="28"/>
        <end position="43"/>
    </location>
</feature>
<evidence type="ECO:0000256" key="25">
    <source>
        <dbReference type="SAM" id="MobiDB-lite"/>
    </source>
</evidence>
<dbReference type="InterPro" id="IPR036457">
    <property type="entry name" value="PPM-type-like_dom_sf"/>
</dbReference>
<feature type="region of interest" description="Disordered" evidence="25">
    <location>
        <begin position="23"/>
        <end position="43"/>
    </location>
</feature>
<dbReference type="SUPFAM" id="SSF81601">
    <property type="entry name" value="Protein serine/threonine phosphatase 2C, C-terminal domain"/>
    <property type="match status" value="1"/>
</dbReference>
<comment type="catalytic activity">
    <reaction evidence="19">
        <text>O-phospho-L-seryl-[protein] + H2O = L-seryl-[protein] + phosphate</text>
        <dbReference type="Rhea" id="RHEA:20629"/>
        <dbReference type="Rhea" id="RHEA-COMP:9863"/>
        <dbReference type="Rhea" id="RHEA-COMP:11604"/>
        <dbReference type="ChEBI" id="CHEBI:15377"/>
        <dbReference type="ChEBI" id="CHEBI:29999"/>
        <dbReference type="ChEBI" id="CHEBI:43474"/>
        <dbReference type="ChEBI" id="CHEBI:83421"/>
        <dbReference type="EC" id="3.1.3.16"/>
    </reaction>
</comment>
<keyword evidence="10" id="KW-0519">Myristate</keyword>
<evidence type="ECO:0000256" key="20">
    <source>
        <dbReference type="ARBA" id="ARBA00048336"/>
    </source>
</evidence>
<dbReference type="FunFam" id="3.60.40.10:FF:000001">
    <property type="entry name" value="protein phosphatase 1B isoform X1"/>
    <property type="match status" value="1"/>
</dbReference>
<keyword evidence="7" id="KW-0963">Cytoplasm</keyword>
<dbReference type="SMART" id="SM00331">
    <property type="entry name" value="PP2C_SIG"/>
    <property type="match status" value="1"/>
</dbReference>
<evidence type="ECO:0000256" key="17">
    <source>
        <dbReference type="ARBA" id="ARBA00023211"/>
    </source>
</evidence>
<gene>
    <name evidence="27" type="ORF">J4Q44_G00331380</name>
</gene>
<dbReference type="AlphaFoldDB" id="A0AAN8L1W6"/>
<comment type="subcellular location">
    <subcellularLocation>
        <location evidence="3">Cytoplasm</location>
        <location evidence="3">Cytosol</location>
    </subcellularLocation>
    <subcellularLocation>
        <location evidence="4">Membrane</location>
        <topology evidence="4">Lipid-anchor</topology>
    </subcellularLocation>
</comment>
<organism evidence="27 28">
    <name type="scientific">Coregonus suidteri</name>
    <dbReference type="NCBI Taxonomy" id="861788"/>
    <lineage>
        <taxon>Eukaryota</taxon>
        <taxon>Metazoa</taxon>
        <taxon>Chordata</taxon>
        <taxon>Craniata</taxon>
        <taxon>Vertebrata</taxon>
        <taxon>Euteleostomi</taxon>
        <taxon>Actinopterygii</taxon>
        <taxon>Neopterygii</taxon>
        <taxon>Teleostei</taxon>
        <taxon>Protacanthopterygii</taxon>
        <taxon>Salmoniformes</taxon>
        <taxon>Salmonidae</taxon>
        <taxon>Coregoninae</taxon>
        <taxon>Coregonus</taxon>
    </lineage>
</organism>
<evidence type="ECO:0000256" key="14">
    <source>
        <dbReference type="ARBA" id="ARBA00022843"/>
    </source>
</evidence>
<evidence type="ECO:0000256" key="2">
    <source>
        <dbReference type="ARBA" id="ARBA00001946"/>
    </source>
</evidence>
<evidence type="ECO:0000256" key="22">
    <source>
        <dbReference type="ARBA" id="ARBA00070216"/>
    </source>
</evidence>
<proteinExistence type="inferred from homology"/>
<keyword evidence="28" id="KW-1185">Reference proteome</keyword>
<evidence type="ECO:0000256" key="4">
    <source>
        <dbReference type="ARBA" id="ARBA00004635"/>
    </source>
</evidence>
<evidence type="ECO:0000256" key="5">
    <source>
        <dbReference type="ARBA" id="ARBA00006702"/>
    </source>
</evidence>
<dbReference type="InterPro" id="IPR012911">
    <property type="entry name" value="PP2C_C"/>
</dbReference>